<evidence type="ECO:0000313" key="2">
    <source>
        <dbReference type="EMBL" id="MCF2563994.1"/>
    </source>
</evidence>
<comment type="caution">
    <text evidence="2">The sequence shown here is derived from an EMBL/GenBank/DDBJ whole genome shotgun (WGS) entry which is preliminary data.</text>
</comment>
<dbReference type="Proteomes" id="UP001200470">
    <property type="component" value="Unassembled WGS sequence"/>
</dbReference>
<accession>A0ABS9CG10</accession>
<dbReference type="RefSeq" id="WP_094389763.1">
    <property type="nucleotide sequence ID" value="NZ_JADYTN010000015.1"/>
</dbReference>
<dbReference type="InterPro" id="IPR008969">
    <property type="entry name" value="CarboxyPept-like_regulatory"/>
</dbReference>
<dbReference type="EMBL" id="JADYTN010000015">
    <property type="protein sequence ID" value="MCF2563994.1"/>
    <property type="molecule type" value="Genomic_DNA"/>
</dbReference>
<dbReference type="Gene3D" id="2.60.40.1120">
    <property type="entry name" value="Carboxypeptidase-like, regulatory domain"/>
    <property type="match status" value="1"/>
</dbReference>
<dbReference type="SUPFAM" id="SSF49464">
    <property type="entry name" value="Carboxypeptidase regulatory domain-like"/>
    <property type="match status" value="1"/>
</dbReference>
<evidence type="ECO:0000313" key="3">
    <source>
        <dbReference type="Proteomes" id="UP001200470"/>
    </source>
</evidence>
<gene>
    <name evidence="2" type="ORF">I6E12_07710</name>
</gene>
<protein>
    <submittedName>
        <fullName evidence="2">Carboxypeptidase-like regulatory domain-containing protein</fullName>
    </submittedName>
</protein>
<evidence type="ECO:0000256" key="1">
    <source>
        <dbReference type="SAM" id="SignalP"/>
    </source>
</evidence>
<feature type="chain" id="PRO_5046387555" evidence="1">
    <location>
        <begin position="23"/>
        <end position="869"/>
    </location>
</feature>
<organism evidence="2 3">
    <name type="scientific">Xylanibacter brevis</name>
    <dbReference type="NCBI Taxonomy" id="83231"/>
    <lineage>
        <taxon>Bacteria</taxon>
        <taxon>Pseudomonadati</taxon>
        <taxon>Bacteroidota</taxon>
        <taxon>Bacteroidia</taxon>
        <taxon>Bacteroidales</taxon>
        <taxon>Prevotellaceae</taxon>
        <taxon>Xylanibacter</taxon>
    </lineage>
</organism>
<dbReference type="InterPro" id="IPR043741">
    <property type="entry name" value="DUF5686"/>
</dbReference>
<dbReference type="Pfam" id="PF13715">
    <property type="entry name" value="CarbopepD_reg_2"/>
    <property type="match status" value="1"/>
</dbReference>
<dbReference type="Pfam" id="PF18939">
    <property type="entry name" value="DUF5686"/>
    <property type="match status" value="1"/>
</dbReference>
<feature type="signal peptide" evidence="1">
    <location>
        <begin position="1"/>
        <end position="22"/>
    </location>
</feature>
<keyword evidence="1" id="KW-0732">Signal</keyword>
<sequence>MKKSIKLYFIILVMSLCLPTQAQGLLSGYVIDAQTKDSIPMASVVYKTHKEAVVSSIEGRYTIQKRVGWALTFSAVGYISQTIQITDRTPMRLDIRLKPDTKMLKGVTVRAKRQRYSRKNNPAVELMRKVIEHKKMTDLANNDFYQYNKYQKLTMAANEITPEMLQNPKFKNKKWLTDQVENCPYNNKLILPLSVDETVTKRLYRRRPHDEKNIIIGQSSTGIGDLFQTGDIITTMLKDVFTDVNIYDDQIRLLQYPFTSPIGKGAIGFYRFYIEDTVKVDRDSCIHLQFLPNNQQDFGFRGDIYILKDSSYQVKRCQLTIPRRSDVNFVENLRVDQEFTQLPNGEWVLSVDDMIVEMKIASFLHKIIVIRNTRLTDYAFDELPKQLFKGKKKDVREADAMMRGDAFWAQYRQVELTKGENSMDAFIKGLQNIKGFKYIIFGAKALIENFVETGNPSKVDIGPINTMISNNFVDGMRLRASAQTTANLNKHWFFSGYYAHGMKSHKNYYKGEVTYSFNKKEYLPREFPKRTLSFTSTYDVMSPSDKFMHTDKDNVFTAFKWSKVDAMMFYNRQQITFEREEDFGFKTTFSIKTEDNEACGNLRFTPMNEYTAWKNIAGNGEDNIISPYPTTAVQPSHHIRTTEIRAALEYCPGATYINTKQRRLKINLDAPVFSVSHTLGLKNVLGGDYSYNYTEAGIYKRFWMNSWGKIDCYLKGGIQWEKVPFLLLCMPETNLSYIIQDNTFNLINNMEFLNDRYVSADISWDLNGKIFNRIPLLKKLKWREYIGVKMLWGELSDKNNPNMQTDSPIVMAFPTGSHIMDPHRPYWELALGIHNIFKIMHVEYVRRLNYNDLPSAHKHGIRFMVRMTF</sequence>
<proteinExistence type="predicted"/>
<keyword evidence="3" id="KW-1185">Reference proteome</keyword>
<name>A0ABS9CG10_9BACT</name>
<reference evidence="2 3" key="1">
    <citation type="submission" date="2020-12" db="EMBL/GenBank/DDBJ databases">
        <title>Whole genome sequences of gut porcine anaerobes.</title>
        <authorList>
            <person name="Kubasova T."/>
            <person name="Jahodarova E."/>
            <person name="Rychlik I."/>
        </authorList>
    </citation>
    <scope>NUCLEOTIDE SEQUENCE [LARGE SCALE GENOMIC DNA]</scope>
    <source>
        <strain evidence="2 3">An925</strain>
    </source>
</reference>